<evidence type="ECO:0000313" key="1">
    <source>
        <dbReference type="EMBL" id="KAH7688800.1"/>
    </source>
</evidence>
<dbReference type="Proteomes" id="UP000827976">
    <property type="component" value="Chromosome 3"/>
</dbReference>
<sequence>MKMTSSSSSFSSKNTPNMFKSSKQSEKELLFFCSLFITGAIIILCPSFYSNTSFSTVKESFNKTLLDMIQKHPSNGGYKEDCDYSKGKWVWDTERNIYNSSEWICPTRPTGYNCEMNGKNLEYLNWRWKPDGCELPKFEPYSFLNIIRGKTLAFVGDSLSLNQLNSLLCLVSQVEKPIEILDEMIEGKFFTWSFPLHETKLNFLWSRFLVEAKQIVEKGEPIDVYEVQLDKINTMFANLLSKFHYLVVSSGNWWFSKKIYLYEGGKLIGCINCKDEKRLTKHETKFGLQKAFRTVFQYISKCEECKELITLLRTYSPSHFEKGSWFDGGYCRRSHPLVNEENAKQKLRSQWKTCEEFREVQLEELGRVRRNEEGGRKRYGVVDVSRASMLRVDAHPGFYYSDLVRRNVTDCLHWCMPGPPDMWNEILLEILKKDSLH</sequence>
<evidence type="ECO:0000313" key="2">
    <source>
        <dbReference type="Proteomes" id="UP000827976"/>
    </source>
</evidence>
<keyword evidence="2" id="KW-1185">Reference proteome</keyword>
<organism evidence="1 2">
    <name type="scientific">Dioscorea alata</name>
    <name type="common">Purple yam</name>
    <dbReference type="NCBI Taxonomy" id="55571"/>
    <lineage>
        <taxon>Eukaryota</taxon>
        <taxon>Viridiplantae</taxon>
        <taxon>Streptophyta</taxon>
        <taxon>Embryophyta</taxon>
        <taxon>Tracheophyta</taxon>
        <taxon>Spermatophyta</taxon>
        <taxon>Magnoliopsida</taxon>
        <taxon>Liliopsida</taxon>
        <taxon>Dioscoreales</taxon>
        <taxon>Dioscoreaceae</taxon>
        <taxon>Dioscorea</taxon>
    </lineage>
</organism>
<protein>
    <submittedName>
        <fullName evidence="1">PC-Esterase protein</fullName>
    </submittedName>
</protein>
<gene>
    <name evidence="1" type="ORF">IHE45_03G054600</name>
</gene>
<dbReference type="EMBL" id="CM037013">
    <property type="protein sequence ID" value="KAH7688800.1"/>
    <property type="molecule type" value="Genomic_DNA"/>
</dbReference>
<comment type="caution">
    <text evidence="1">The sequence shown here is derived from an EMBL/GenBank/DDBJ whole genome shotgun (WGS) entry which is preliminary data.</text>
</comment>
<name>A0ACB7WKR6_DIOAL</name>
<accession>A0ACB7WKR6</accession>
<proteinExistence type="predicted"/>
<reference evidence="2" key="1">
    <citation type="journal article" date="2022" name="Nat. Commun.">
        <title>Chromosome evolution and the genetic basis of agronomically important traits in greater yam.</title>
        <authorList>
            <person name="Bredeson J.V."/>
            <person name="Lyons J.B."/>
            <person name="Oniyinde I.O."/>
            <person name="Okereke N.R."/>
            <person name="Kolade O."/>
            <person name="Nnabue I."/>
            <person name="Nwadili C.O."/>
            <person name="Hribova E."/>
            <person name="Parker M."/>
            <person name="Nwogha J."/>
            <person name="Shu S."/>
            <person name="Carlson J."/>
            <person name="Kariba R."/>
            <person name="Muthemba S."/>
            <person name="Knop K."/>
            <person name="Barton G.J."/>
            <person name="Sherwood A.V."/>
            <person name="Lopez-Montes A."/>
            <person name="Asiedu R."/>
            <person name="Jamnadass R."/>
            <person name="Muchugi A."/>
            <person name="Goodstein D."/>
            <person name="Egesi C.N."/>
            <person name="Featherston J."/>
            <person name="Asfaw A."/>
            <person name="Simpson G.G."/>
            <person name="Dolezel J."/>
            <person name="Hendre P.S."/>
            <person name="Van Deynze A."/>
            <person name="Kumar P.L."/>
            <person name="Obidiegwu J.E."/>
            <person name="Bhattacharjee R."/>
            <person name="Rokhsar D.S."/>
        </authorList>
    </citation>
    <scope>NUCLEOTIDE SEQUENCE [LARGE SCALE GENOMIC DNA]</scope>
    <source>
        <strain evidence="2">cv. TDa95/00328</strain>
    </source>
</reference>